<dbReference type="EMBL" id="JANGEW010000001">
    <property type="protein sequence ID" value="MCQ5341683.1"/>
    <property type="molecule type" value="Genomic_DNA"/>
</dbReference>
<dbReference type="PANTHER" id="PTHR37820:SF1">
    <property type="entry name" value="CELL DIVISION PROTEIN FTSQ"/>
    <property type="match status" value="1"/>
</dbReference>
<evidence type="ECO:0000256" key="6">
    <source>
        <dbReference type="ARBA" id="ARBA00023136"/>
    </source>
</evidence>
<dbReference type="InterPro" id="IPR034746">
    <property type="entry name" value="POTRA"/>
</dbReference>
<comment type="caution">
    <text evidence="11">The sequence shown here is derived from an EMBL/GenBank/DDBJ whole genome shotgun (WGS) entry which is preliminary data.</text>
</comment>
<evidence type="ECO:0000256" key="5">
    <source>
        <dbReference type="ARBA" id="ARBA00022989"/>
    </source>
</evidence>
<reference evidence="11 12" key="1">
    <citation type="submission" date="2022-06" db="EMBL/GenBank/DDBJ databases">
        <title>Isolation of gut microbiota from human fecal samples.</title>
        <authorList>
            <person name="Pamer E.G."/>
            <person name="Barat B."/>
            <person name="Waligurski E."/>
            <person name="Medina S."/>
            <person name="Paddock L."/>
            <person name="Mostad J."/>
        </authorList>
    </citation>
    <scope>NUCLEOTIDE SEQUENCE [LARGE SCALE GENOMIC DNA]</scope>
    <source>
        <strain evidence="11 12">DFI.1.1</strain>
    </source>
</reference>
<feature type="region of interest" description="Disordered" evidence="8">
    <location>
        <begin position="1"/>
        <end position="31"/>
    </location>
</feature>
<dbReference type="InterPro" id="IPR005548">
    <property type="entry name" value="Cell_div_FtsQ/DivIB_C"/>
</dbReference>
<dbReference type="Pfam" id="PF03799">
    <property type="entry name" value="FtsQ_DivIB_C"/>
    <property type="match status" value="1"/>
</dbReference>
<evidence type="ECO:0000256" key="8">
    <source>
        <dbReference type="SAM" id="MobiDB-lite"/>
    </source>
</evidence>
<keyword evidence="3" id="KW-0132">Cell division</keyword>
<dbReference type="Pfam" id="PF08478">
    <property type="entry name" value="POTRA_1"/>
    <property type="match status" value="1"/>
</dbReference>
<evidence type="ECO:0000256" key="3">
    <source>
        <dbReference type="ARBA" id="ARBA00022618"/>
    </source>
</evidence>
<dbReference type="InterPro" id="IPR013685">
    <property type="entry name" value="POTRA_FtsQ_type"/>
</dbReference>
<evidence type="ECO:0000256" key="1">
    <source>
        <dbReference type="ARBA" id="ARBA00004370"/>
    </source>
</evidence>
<comment type="subcellular location">
    <subcellularLocation>
        <location evidence="1">Membrane</location>
    </subcellularLocation>
</comment>
<dbReference type="Gene3D" id="3.10.20.310">
    <property type="entry name" value="membrane protein fhac"/>
    <property type="match status" value="1"/>
</dbReference>
<dbReference type="Proteomes" id="UP001206692">
    <property type="component" value="Unassembled WGS sequence"/>
</dbReference>
<evidence type="ECO:0000256" key="9">
    <source>
        <dbReference type="SAM" id="Phobius"/>
    </source>
</evidence>
<keyword evidence="5 9" id="KW-1133">Transmembrane helix</keyword>
<protein>
    <submittedName>
        <fullName evidence="11">FtsQ-type POTRA domain-containing protein</fullName>
    </submittedName>
</protein>
<name>A0ABT1SP98_9FIRM</name>
<keyword evidence="6 9" id="KW-0472">Membrane</keyword>
<keyword evidence="7" id="KW-0131">Cell cycle</keyword>
<feature type="compositionally biased region" description="Basic residues" evidence="8">
    <location>
        <begin position="18"/>
        <end position="31"/>
    </location>
</feature>
<proteinExistence type="predicted"/>
<feature type="transmembrane region" description="Helical" evidence="9">
    <location>
        <begin position="37"/>
        <end position="56"/>
    </location>
</feature>
<evidence type="ECO:0000256" key="4">
    <source>
        <dbReference type="ARBA" id="ARBA00022692"/>
    </source>
</evidence>
<organism evidence="11 12">
    <name type="scientific">Megasphaera massiliensis</name>
    <dbReference type="NCBI Taxonomy" id="1232428"/>
    <lineage>
        <taxon>Bacteria</taxon>
        <taxon>Bacillati</taxon>
        <taxon>Bacillota</taxon>
        <taxon>Negativicutes</taxon>
        <taxon>Veillonellales</taxon>
        <taxon>Veillonellaceae</taxon>
        <taxon>Megasphaera</taxon>
    </lineage>
</organism>
<evidence type="ECO:0000256" key="2">
    <source>
        <dbReference type="ARBA" id="ARBA00022475"/>
    </source>
</evidence>
<gene>
    <name evidence="11" type="ORF">NE675_01350</name>
</gene>
<evidence type="ECO:0000256" key="7">
    <source>
        <dbReference type="ARBA" id="ARBA00023306"/>
    </source>
</evidence>
<evidence type="ECO:0000259" key="10">
    <source>
        <dbReference type="PROSITE" id="PS51779"/>
    </source>
</evidence>
<feature type="domain" description="POTRA" evidence="10">
    <location>
        <begin position="58"/>
        <end position="126"/>
    </location>
</feature>
<dbReference type="RefSeq" id="WP_227163096.1">
    <property type="nucleotide sequence ID" value="NZ_JAJCIO010000001.1"/>
</dbReference>
<dbReference type="InterPro" id="IPR050487">
    <property type="entry name" value="FtsQ_DivIB"/>
</dbReference>
<dbReference type="PROSITE" id="PS51779">
    <property type="entry name" value="POTRA"/>
    <property type="match status" value="1"/>
</dbReference>
<evidence type="ECO:0000313" key="11">
    <source>
        <dbReference type="EMBL" id="MCQ5341683.1"/>
    </source>
</evidence>
<keyword evidence="4 9" id="KW-0812">Transmembrane</keyword>
<evidence type="ECO:0000313" key="12">
    <source>
        <dbReference type="Proteomes" id="UP001206692"/>
    </source>
</evidence>
<keyword evidence="12" id="KW-1185">Reference proteome</keyword>
<accession>A0ABT1SP98</accession>
<sequence length="264" mass="29492">MRQAEEEERRRQQLRQAARLKKKRKQQKKARARRRRCTIILGVIGVFALWLFLRLAPVPFGTIIVDGNENMSFDDVYRAAGAYSYVNVVQLSTDGIEERLKKDLRIADATVTREFPATIHIELTERKPAAIITTLYGFAYVDKTGRVIDLEPQIKGVSLPIMTGKKVDNLLLGDTINDPTLQAAMAYLQSLPPDLLKTIAEVNVGNPESIVAYTTDSIPIRLGKGDDPAERAKMTETLLTEAKSNGINVQYIDTDLRAPAIKAK</sequence>
<dbReference type="PANTHER" id="PTHR37820">
    <property type="entry name" value="CELL DIVISION PROTEIN DIVIB"/>
    <property type="match status" value="1"/>
</dbReference>
<keyword evidence="2" id="KW-1003">Cell membrane</keyword>